<dbReference type="EMBL" id="AGEL01000007">
    <property type="protein sequence ID" value="EHO16568.1"/>
    <property type="molecule type" value="Genomic_DNA"/>
</dbReference>
<reference evidence="1 2" key="1">
    <citation type="submission" date="2011-10" db="EMBL/GenBank/DDBJ databases">
        <title>The Genome Sequence of Lachnospiraceae bacterium ACC2.</title>
        <authorList>
            <consortium name="The Broad Institute Genome Sequencing Platform"/>
            <person name="Earl A."/>
            <person name="Ward D."/>
            <person name="Feldgarden M."/>
            <person name="Gevers D."/>
            <person name="Sizova M."/>
            <person name="Hazen A."/>
            <person name="Epstein S."/>
            <person name="Young S.K."/>
            <person name="Zeng Q."/>
            <person name="Gargeya S."/>
            <person name="Fitzgerald M."/>
            <person name="Haas B."/>
            <person name="Abouelleil A."/>
            <person name="Alvarado L."/>
            <person name="Arachchi H.M."/>
            <person name="Berlin A."/>
            <person name="Brown A."/>
            <person name="Chapman S.B."/>
            <person name="Chen Z."/>
            <person name="Dunbar C."/>
            <person name="Freedman E."/>
            <person name="Gearin G."/>
            <person name="Goldberg J."/>
            <person name="Griggs A."/>
            <person name="Gujja S."/>
            <person name="Heiman D."/>
            <person name="Howarth C."/>
            <person name="Larson L."/>
            <person name="Lui A."/>
            <person name="MacDonald P.J.P."/>
            <person name="Montmayeur A."/>
            <person name="Murphy C."/>
            <person name="Neiman D."/>
            <person name="Pearson M."/>
            <person name="Priest M."/>
            <person name="Roberts A."/>
            <person name="Saif S."/>
            <person name="Shea T."/>
            <person name="Shenoy N."/>
            <person name="Sisk P."/>
            <person name="Stolte C."/>
            <person name="Sykes S."/>
            <person name="Wortman J."/>
            <person name="Nusbaum C."/>
            <person name="Birren B."/>
        </authorList>
    </citation>
    <scope>NUCLEOTIDE SEQUENCE [LARGE SCALE GENOMIC DNA]</scope>
    <source>
        <strain evidence="1 2">ACC2</strain>
    </source>
</reference>
<keyword evidence="2" id="KW-1185">Reference proteome</keyword>
<protein>
    <submittedName>
        <fullName evidence="1">Capsule biosynthesis phosphatase</fullName>
    </submittedName>
</protein>
<dbReference type="Gene3D" id="3.40.50.1000">
    <property type="entry name" value="HAD superfamily/HAD-like"/>
    <property type="match status" value="1"/>
</dbReference>
<dbReference type="InterPro" id="IPR036412">
    <property type="entry name" value="HAD-like_sf"/>
</dbReference>
<dbReference type="CDD" id="cd01427">
    <property type="entry name" value="HAD_like"/>
    <property type="match status" value="1"/>
</dbReference>
<dbReference type="InterPro" id="IPR023214">
    <property type="entry name" value="HAD_sf"/>
</dbReference>
<name>A0A930D8T7_9FIRM</name>
<dbReference type="RefSeq" id="WP_009533100.1">
    <property type="nucleotide sequence ID" value="NZ_CAJPPX010000001.1"/>
</dbReference>
<sequence>MNYSEYSFVFDIDGTICPIKKKEEKYEDLVPYASVVEKIRFYHEAGAKIVLFTSRNMNSYGGNLGLINKNTARILTEWLDKWNIPYDEIFYGKPWPGHKGFYVDDRSVRPDEFLTYTPEELAERCEASRAKED</sequence>
<dbReference type="SUPFAM" id="SSF56784">
    <property type="entry name" value="HAD-like"/>
    <property type="match status" value="1"/>
</dbReference>
<accession>A0A930D8T7</accession>
<evidence type="ECO:0000313" key="2">
    <source>
        <dbReference type="Proteomes" id="UP000018466"/>
    </source>
</evidence>
<dbReference type="Proteomes" id="UP000018466">
    <property type="component" value="Unassembled WGS sequence"/>
</dbReference>
<evidence type="ECO:0000313" key="1">
    <source>
        <dbReference type="EMBL" id="EHO16568.1"/>
    </source>
</evidence>
<gene>
    <name evidence="1" type="ORF">HMPREF9623_01267</name>
</gene>
<dbReference type="GeneID" id="86941024"/>
<dbReference type="AlphaFoldDB" id="A0A930D8T7"/>
<proteinExistence type="predicted"/>
<organism evidence="1 2">
    <name type="scientific">Stomatobaculum longum</name>
    <dbReference type="NCBI Taxonomy" id="796942"/>
    <lineage>
        <taxon>Bacteria</taxon>
        <taxon>Bacillati</taxon>
        <taxon>Bacillota</taxon>
        <taxon>Clostridia</taxon>
        <taxon>Lachnospirales</taxon>
        <taxon>Lachnospiraceae</taxon>
        <taxon>Stomatobaculum</taxon>
    </lineage>
</organism>
<dbReference type="OrthoDB" id="573782at2"/>
<comment type="caution">
    <text evidence="1">The sequence shown here is derived from an EMBL/GenBank/DDBJ whole genome shotgun (WGS) entry which is preliminary data.</text>
</comment>